<name>A0AA97M1S0_9ACTN</name>
<evidence type="ECO:0000256" key="1">
    <source>
        <dbReference type="SAM" id="Phobius"/>
    </source>
</evidence>
<keyword evidence="3" id="KW-1185">Reference proteome</keyword>
<keyword evidence="1" id="KW-0472">Membrane</keyword>
<reference evidence="2" key="1">
    <citation type="submission" date="2020-10" db="EMBL/GenBank/DDBJ databases">
        <title>De novo genome project of the cellulose decomposer Thermobifida halotolerans type strain.</title>
        <authorList>
            <person name="Nagy I."/>
            <person name="Horvath B."/>
            <person name="Kukolya J."/>
            <person name="Nagy I."/>
            <person name="Orsini M."/>
        </authorList>
    </citation>
    <scope>NUCLEOTIDE SEQUENCE</scope>
    <source>
        <strain evidence="2">DSM 44931</strain>
    </source>
</reference>
<feature type="transmembrane region" description="Helical" evidence="1">
    <location>
        <begin position="121"/>
        <end position="145"/>
    </location>
</feature>
<dbReference type="Proteomes" id="UP000265719">
    <property type="component" value="Chromosome"/>
</dbReference>
<dbReference type="AlphaFoldDB" id="A0AA97M1S0"/>
<gene>
    <name evidence="2" type="ORF">NI17_015300</name>
</gene>
<protein>
    <submittedName>
        <fullName evidence="2">Glycerophosphoryl diester phosphodiesterase membrane domain-containing protein</fullName>
    </submittedName>
</protein>
<sequence length="320" mass="33015">MRPYALGDLLNGGFGYLRDNPRTVFGLAFVVVAFTSVLPALGLTDLFTGYAELIRSETLPSTAPGLSGLGTAGFYAGALVQSVGSGVLLGLLSGVVGMTVLGRRPSLREAFAHVRGSWGSLAALAGFYLLLSGAALVVLGVVLALSLGLTLLLPLAGLPVLFLGLAGCVALFGWLAVKTSLAIPAAILERAGPGQALVRSWRLSTGNFWRIAAVLVLSHLLAYVLTNVLTVPFSLGALIVSASLTDLSVIAVVSGVLSFLGILLSGCVSEPFTAGVTALLYLDVRMRREALDLRLREAVRSGATPGPEAYLLARPLGAMA</sequence>
<dbReference type="EMBL" id="CP063196">
    <property type="protein sequence ID" value="UOE22071.1"/>
    <property type="molecule type" value="Genomic_DNA"/>
</dbReference>
<keyword evidence="1" id="KW-0812">Transmembrane</keyword>
<evidence type="ECO:0000313" key="3">
    <source>
        <dbReference type="Proteomes" id="UP000265719"/>
    </source>
</evidence>
<organism evidence="2 3">
    <name type="scientific">Thermobifida halotolerans</name>
    <dbReference type="NCBI Taxonomy" id="483545"/>
    <lineage>
        <taxon>Bacteria</taxon>
        <taxon>Bacillati</taxon>
        <taxon>Actinomycetota</taxon>
        <taxon>Actinomycetes</taxon>
        <taxon>Streptosporangiales</taxon>
        <taxon>Nocardiopsidaceae</taxon>
        <taxon>Thermobifida</taxon>
    </lineage>
</organism>
<feature type="transmembrane region" description="Helical" evidence="1">
    <location>
        <begin position="151"/>
        <end position="177"/>
    </location>
</feature>
<feature type="transmembrane region" description="Helical" evidence="1">
    <location>
        <begin position="74"/>
        <end position="101"/>
    </location>
</feature>
<evidence type="ECO:0000313" key="2">
    <source>
        <dbReference type="EMBL" id="UOE22071.1"/>
    </source>
</evidence>
<feature type="transmembrane region" description="Helical" evidence="1">
    <location>
        <begin position="249"/>
        <end position="282"/>
    </location>
</feature>
<accession>A0AA97M1S0</accession>
<feature type="transmembrane region" description="Helical" evidence="1">
    <location>
        <begin position="24"/>
        <end position="43"/>
    </location>
</feature>
<keyword evidence="1" id="KW-1133">Transmembrane helix</keyword>
<feature type="transmembrane region" description="Helical" evidence="1">
    <location>
        <begin position="208"/>
        <end position="229"/>
    </location>
</feature>
<proteinExistence type="predicted"/>
<dbReference type="KEGG" id="thao:NI17_015300"/>